<reference evidence="1 2" key="2">
    <citation type="submission" date="2019-04" db="EMBL/GenBank/DDBJ databases">
        <title>The genome sequence of big-headed turtle.</title>
        <authorList>
            <person name="Gong S."/>
        </authorList>
    </citation>
    <scope>NUCLEOTIDE SEQUENCE [LARGE SCALE GENOMIC DNA]</scope>
    <source>
        <strain evidence="1">DO16091913</strain>
        <tissue evidence="1">Muscle</tissue>
    </source>
</reference>
<reference evidence="1 2" key="1">
    <citation type="submission" date="2019-04" db="EMBL/GenBank/DDBJ databases">
        <title>Draft genome of the big-headed turtle Platysternon megacephalum.</title>
        <authorList>
            <person name="Gong S."/>
        </authorList>
    </citation>
    <scope>NUCLEOTIDE SEQUENCE [LARGE SCALE GENOMIC DNA]</scope>
    <source>
        <strain evidence="1">DO16091913</strain>
        <tissue evidence="1">Muscle</tissue>
    </source>
</reference>
<organism evidence="1 2">
    <name type="scientific">Platysternon megacephalum</name>
    <name type="common">big-headed turtle</name>
    <dbReference type="NCBI Taxonomy" id="55544"/>
    <lineage>
        <taxon>Eukaryota</taxon>
        <taxon>Metazoa</taxon>
        <taxon>Chordata</taxon>
        <taxon>Craniata</taxon>
        <taxon>Vertebrata</taxon>
        <taxon>Euteleostomi</taxon>
        <taxon>Archelosauria</taxon>
        <taxon>Testudinata</taxon>
        <taxon>Testudines</taxon>
        <taxon>Cryptodira</taxon>
        <taxon>Durocryptodira</taxon>
        <taxon>Testudinoidea</taxon>
        <taxon>Platysternidae</taxon>
        <taxon>Platysternon</taxon>
    </lineage>
</organism>
<dbReference type="Proteomes" id="UP000297703">
    <property type="component" value="Unassembled WGS sequence"/>
</dbReference>
<evidence type="ECO:0000313" key="2">
    <source>
        <dbReference type="Proteomes" id="UP000297703"/>
    </source>
</evidence>
<proteinExistence type="predicted"/>
<keyword evidence="2" id="KW-1185">Reference proteome</keyword>
<protein>
    <submittedName>
        <fullName evidence="1">Neutral ceramidase</fullName>
    </submittedName>
</protein>
<gene>
    <name evidence="1" type="ORF">DR999_PMT04535</name>
</gene>
<sequence>MLDYFSFLAIPKLNKLPWKGKNYVNLKNLLDSFKSLIVLPSHRVKRSLFEAYPCSRYYNNDDSFQSMAVRKPCKVLNTHKLNQLVMGLVGTVPIYSCSIKNTDGNEQS</sequence>
<dbReference type="AlphaFoldDB" id="A0A4D9EV11"/>
<comment type="caution">
    <text evidence="1">The sequence shown here is derived from an EMBL/GenBank/DDBJ whole genome shotgun (WGS) entry which is preliminary data.</text>
</comment>
<dbReference type="EMBL" id="QXTE01000025">
    <property type="protein sequence ID" value="TFK12093.1"/>
    <property type="molecule type" value="Genomic_DNA"/>
</dbReference>
<accession>A0A4D9EV11</accession>
<name>A0A4D9EV11_9SAUR</name>
<evidence type="ECO:0000313" key="1">
    <source>
        <dbReference type="EMBL" id="TFK12093.1"/>
    </source>
</evidence>